<dbReference type="STRING" id="89524.SAMN05444370_106173"/>
<dbReference type="EMBL" id="FNQM01000006">
    <property type="protein sequence ID" value="SEA54659.1"/>
    <property type="molecule type" value="Genomic_DNA"/>
</dbReference>
<dbReference type="RefSeq" id="WP_093253726.1">
    <property type="nucleotide sequence ID" value="NZ_FNQM01000006.1"/>
</dbReference>
<reference evidence="1 2" key="1">
    <citation type="submission" date="2016-10" db="EMBL/GenBank/DDBJ databases">
        <authorList>
            <person name="de Groot N.N."/>
        </authorList>
    </citation>
    <scope>NUCLEOTIDE SEQUENCE [LARGE SCALE GENOMIC DNA]</scope>
    <source>
        <strain evidence="1 2">DSM 15345</strain>
    </source>
</reference>
<proteinExistence type="predicted"/>
<dbReference type="AlphaFoldDB" id="A0A1H4C2Q3"/>
<dbReference type="InterPro" id="IPR009394">
    <property type="entry name" value="MmcB-like"/>
</dbReference>
<dbReference type="OrthoDB" id="5194526at2"/>
<dbReference type="PIRSF" id="PIRSF031796">
    <property type="entry name" value="UPC031796"/>
    <property type="match status" value="1"/>
</dbReference>
<sequence>MAVFADTPGARIARGVCRWLSDAGAAPLTEFSPAPGLRVDVAALGPDGTVSVIECKSSLADFRADLKWRGYLPWCDAFWFAVGPEFPVEALPQDEGVLVADDWGAEPLRLPTPRPLAPARRRALTLRIGRAAALRLRRFEDPGAPPSV</sequence>
<protein>
    <recommendedName>
        <fullName evidence="3">DNA repair protein MmcB-related protein</fullName>
    </recommendedName>
</protein>
<keyword evidence="2" id="KW-1185">Reference proteome</keyword>
<evidence type="ECO:0000313" key="2">
    <source>
        <dbReference type="Proteomes" id="UP000198703"/>
    </source>
</evidence>
<accession>A0A1H4C2Q3</accession>
<organism evidence="1 2">
    <name type="scientific">Rubrimonas cliftonensis</name>
    <dbReference type="NCBI Taxonomy" id="89524"/>
    <lineage>
        <taxon>Bacteria</taxon>
        <taxon>Pseudomonadati</taxon>
        <taxon>Pseudomonadota</taxon>
        <taxon>Alphaproteobacteria</taxon>
        <taxon>Rhodobacterales</taxon>
        <taxon>Paracoccaceae</taxon>
        <taxon>Rubrimonas</taxon>
    </lineage>
</organism>
<gene>
    <name evidence="1" type="ORF">SAMN05444370_106173</name>
</gene>
<evidence type="ECO:0008006" key="3">
    <source>
        <dbReference type="Google" id="ProtNLM"/>
    </source>
</evidence>
<dbReference type="Proteomes" id="UP000198703">
    <property type="component" value="Unassembled WGS sequence"/>
</dbReference>
<name>A0A1H4C2Q3_9RHOB</name>
<evidence type="ECO:0000313" key="1">
    <source>
        <dbReference type="EMBL" id="SEA54659.1"/>
    </source>
</evidence>
<dbReference type="Pfam" id="PF06319">
    <property type="entry name" value="MmcB-like"/>
    <property type="match status" value="1"/>
</dbReference>